<dbReference type="AlphaFoldDB" id="A0AAX1KIS7"/>
<comment type="similarity">
    <text evidence="1 4">Belongs to the class-II pyridine nucleotide-disulfide oxidoreductase family.</text>
</comment>
<dbReference type="PRINTS" id="PR00469">
    <property type="entry name" value="PNDRDTASEII"/>
</dbReference>
<dbReference type="KEGG" id="fpla:A4U99_09555"/>
<keyword evidence="4" id="KW-0676">Redox-active center</keyword>
<evidence type="ECO:0000256" key="4">
    <source>
        <dbReference type="RuleBase" id="RU003880"/>
    </source>
</evidence>
<dbReference type="RefSeq" id="WP_065534746.1">
    <property type="nucleotide sequence ID" value="NZ_CP015406.2"/>
</dbReference>
<proteinExistence type="inferred from homology"/>
<keyword evidence="3 4" id="KW-0560">Oxidoreductase</keyword>
<evidence type="ECO:0000256" key="1">
    <source>
        <dbReference type="ARBA" id="ARBA00009333"/>
    </source>
</evidence>
<organism evidence="6 7">
    <name type="scientific">Flavonifractor plautii</name>
    <name type="common">Fusobacterium plautii</name>
    <dbReference type="NCBI Taxonomy" id="292800"/>
    <lineage>
        <taxon>Bacteria</taxon>
        <taxon>Bacillati</taxon>
        <taxon>Bacillota</taxon>
        <taxon>Clostridia</taxon>
        <taxon>Eubacteriales</taxon>
        <taxon>Oscillospiraceae</taxon>
        <taxon>Flavonifractor</taxon>
    </lineage>
</organism>
<dbReference type="GO" id="GO:0019430">
    <property type="term" value="P:removal of superoxide radicals"/>
    <property type="evidence" value="ECO:0007669"/>
    <property type="project" value="UniProtKB-UniRule"/>
</dbReference>
<dbReference type="Proteomes" id="UP000595792">
    <property type="component" value="Chromosome"/>
</dbReference>
<evidence type="ECO:0000313" key="6">
    <source>
        <dbReference type="EMBL" id="QQR05839.1"/>
    </source>
</evidence>
<keyword evidence="2 4" id="KW-0285">Flavoprotein</keyword>
<feature type="domain" description="FAD/NAD(P)-binding" evidence="5">
    <location>
        <begin position="6"/>
        <end position="292"/>
    </location>
</feature>
<dbReference type="GO" id="GO:0004791">
    <property type="term" value="F:thioredoxin-disulfide reductase (NADPH) activity"/>
    <property type="evidence" value="ECO:0007669"/>
    <property type="project" value="UniProtKB-UniRule"/>
</dbReference>
<dbReference type="GO" id="GO:0005737">
    <property type="term" value="C:cytoplasm"/>
    <property type="evidence" value="ECO:0007669"/>
    <property type="project" value="InterPro"/>
</dbReference>
<dbReference type="InterPro" id="IPR005982">
    <property type="entry name" value="Thioredox_Rdtase"/>
</dbReference>
<dbReference type="PANTHER" id="PTHR48105">
    <property type="entry name" value="THIOREDOXIN REDUCTASE 1-RELATED-RELATED"/>
    <property type="match status" value="1"/>
</dbReference>
<gene>
    <name evidence="6" type="primary">trxB</name>
    <name evidence="6" type="ORF">I5Q84_18230</name>
</gene>
<accession>A0AAX1KIS7</accession>
<dbReference type="InterPro" id="IPR050097">
    <property type="entry name" value="Ferredoxin-NADP_redctase_2"/>
</dbReference>
<dbReference type="PRINTS" id="PR00368">
    <property type="entry name" value="FADPNR"/>
</dbReference>
<reference evidence="6 7" key="1">
    <citation type="submission" date="2020-11" db="EMBL/GenBank/DDBJ databases">
        <title>Closed and high quality bacterial genomes of the OMM12 community.</title>
        <authorList>
            <person name="Marbouty M."/>
            <person name="Lamy-Besnier Q."/>
            <person name="Debarbieux L."/>
            <person name="Koszul R."/>
        </authorList>
    </citation>
    <scope>NUCLEOTIDE SEQUENCE [LARGE SCALE GENOMIC DNA]</scope>
    <source>
        <strain evidence="6 7">YL31</strain>
    </source>
</reference>
<dbReference type="InterPro" id="IPR023753">
    <property type="entry name" value="FAD/NAD-binding_dom"/>
</dbReference>
<dbReference type="EMBL" id="CP065315">
    <property type="protein sequence ID" value="QQR05839.1"/>
    <property type="molecule type" value="Genomic_DNA"/>
</dbReference>
<evidence type="ECO:0000256" key="2">
    <source>
        <dbReference type="ARBA" id="ARBA00022630"/>
    </source>
</evidence>
<protein>
    <recommendedName>
        <fullName evidence="4">Thioredoxin reductase</fullName>
        <ecNumber evidence="4">1.8.1.9</ecNumber>
    </recommendedName>
</protein>
<evidence type="ECO:0000256" key="3">
    <source>
        <dbReference type="ARBA" id="ARBA00023002"/>
    </source>
</evidence>
<evidence type="ECO:0000313" key="7">
    <source>
        <dbReference type="Proteomes" id="UP000595792"/>
    </source>
</evidence>
<dbReference type="EC" id="1.8.1.9" evidence="4"/>
<comment type="subunit">
    <text evidence="4">Homodimer.</text>
</comment>
<dbReference type="Pfam" id="PF07992">
    <property type="entry name" value="Pyr_redox_2"/>
    <property type="match status" value="1"/>
</dbReference>
<evidence type="ECO:0000259" key="5">
    <source>
        <dbReference type="Pfam" id="PF07992"/>
    </source>
</evidence>
<dbReference type="SUPFAM" id="SSF51905">
    <property type="entry name" value="FAD/NAD(P)-binding domain"/>
    <property type="match status" value="1"/>
</dbReference>
<name>A0AAX1KIS7_FLAPL</name>
<sequence length="314" mass="33877">MGVKHYDVIVIGGGPGGYTAALYCARSGRSVAVLEKLSAGGQMATTDRIDNYPGFEEGIDGFELGERMERQAWRFGVSTVYGEVRSVELAGRPKRIESTEGSFEAEAVILATGAFPRELGLPDEQALRGRGVAYCAACDGMLYRGKTVVVNGGGNTAVGDALYLAKLCKKVYLIHRRDELRASAVYRDALRENGVEILWNSRITALRKERRLTGVEVEDLRTGARRELFCDGLFVAIGRVPDTALFAGQVELDTSGYIVADETTRTSVPGVFAVGDARTKAVRQIVTAVADGAVAAHYVEEFLLEDAVKGKNLS</sequence>
<dbReference type="Gene3D" id="3.50.50.60">
    <property type="entry name" value="FAD/NAD(P)-binding domain"/>
    <property type="match status" value="2"/>
</dbReference>
<keyword evidence="4" id="KW-0274">FAD</keyword>
<comment type="cofactor">
    <cofactor evidence="4">
        <name>FAD</name>
        <dbReference type="ChEBI" id="CHEBI:57692"/>
    </cofactor>
</comment>
<comment type="catalytic activity">
    <reaction evidence="4">
        <text>[thioredoxin]-dithiol + NADP(+) = [thioredoxin]-disulfide + NADPH + H(+)</text>
        <dbReference type="Rhea" id="RHEA:20345"/>
        <dbReference type="Rhea" id="RHEA-COMP:10698"/>
        <dbReference type="Rhea" id="RHEA-COMP:10700"/>
        <dbReference type="ChEBI" id="CHEBI:15378"/>
        <dbReference type="ChEBI" id="CHEBI:29950"/>
        <dbReference type="ChEBI" id="CHEBI:50058"/>
        <dbReference type="ChEBI" id="CHEBI:57783"/>
        <dbReference type="ChEBI" id="CHEBI:58349"/>
        <dbReference type="EC" id="1.8.1.9"/>
    </reaction>
</comment>
<dbReference type="InterPro" id="IPR036188">
    <property type="entry name" value="FAD/NAD-bd_sf"/>
</dbReference>
<dbReference type="NCBIfam" id="TIGR01292">
    <property type="entry name" value="TRX_reduct"/>
    <property type="match status" value="1"/>
</dbReference>